<feature type="region of interest" description="Disordered" evidence="1">
    <location>
        <begin position="239"/>
        <end position="303"/>
    </location>
</feature>
<sequence>MTVVDTPPPLPVRDKATAAERAWGGVSPMLTRLAAERATGVLVREGGALHLEEGLVTYAESPLSLGLDALLTAHGTVRAEVWSEALSRADEHRGAARFLLAGGHLTEGALQVCHLGALYDAAYFALAPSSTPGRFRYGVAHRLGPVLPVPVAALERETLRRRDLLHRVWPDPRPDHAPLVRTHTAAAPRPTARQQRLLDRLDGTRTAADLARELGRQAFHTLVDVRRLAAAGLLAPRPEPVPAPGPATPAAATAAPHPSSAPHPASAPDAEPRRPPAAGAPPPALADPPPPGLTERLAQHATDPHITLLKRLRDALEAL</sequence>
<proteinExistence type="predicted"/>
<feature type="compositionally biased region" description="Low complexity" evidence="1">
    <location>
        <begin position="181"/>
        <end position="194"/>
    </location>
</feature>
<comment type="caution">
    <text evidence="2">The sequence shown here is derived from an EMBL/GenBank/DDBJ whole genome shotgun (WGS) entry which is preliminary data.</text>
</comment>
<accession>A0ABP9KZA1</accession>
<feature type="compositionally biased region" description="Low complexity" evidence="1">
    <location>
        <begin position="248"/>
        <end position="269"/>
    </location>
</feature>
<evidence type="ECO:0000313" key="2">
    <source>
        <dbReference type="EMBL" id="GAA5066212.1"/>
    </source>
</evidence>
<organism evidence="2 3">
    <name type="scientific">Streptomyces similanensis</name>
    <dbReference type="NCBI Taxonomy" id="1274988"/>
    <lineage>
        <taxon>Bacteria</taxon>
        <taxon>Bacillati</taxon>
        <taxon>Actinomycetota</taxon>
        <taxon>Actinomycetes</taxon>
        <taxon>Kitasatosporales</taxon>
        <taxon>Streptomycetaceae</taxon>
        <taxon>Streptomyces</taxon>
    </lineage>
</organism>
<protein>
    <recommendedName>
        <fullName evidence="4">Transcriptional regulator</fullName>
    </recommendedName>
</protein>
<feature type="compositionally biased region" description="Pro residues" evidence="1">
    <location>
        <begin position="278"/>
        <end position="292"/>
    </location>
</feature>
<gene>
    <name evidence="2" type="ORF">GCM10023336_47690</name>
</gene>
<evidence type="ECO:0000313" key="3">
    <source>
        <dbReference type="Proteomes" id="UP001500124"/>
    </source>
</evidence>
<feature type="region of interest" description="Disordered" evidence="1">
    <location>
        <begin position="170"/>
        <end position="194"/>
    </location>
</feature>
<evidence type="ECO:0000256" key="1">
    <source>
        <dbReference type="SAM" id="MobiDB-lite"/>
    </source>
</evidence>
<dbReference type="Proteomes" id="UP001500124">
    <property type="component" value="Unassembled WGS sequence"/>
</dbReference>
<name>A0ABP9KZA1_9ACTN</name>
<keyword evidence="3" id="KW-1185">Reference proteome</keyword>
<dbReference type="EMBL" id="BAABKC010000071">
    <property type="protein sequence ID" value="GAA5066212.1"/>
    <property type="molecule type" value="Genomic_DNA"/>
</dbReference>
<evidence type="ECO:0008006" key="4">
    <source>
        <dbReference type="Google" id="ProtNLM"/>
    </source>
</evidence>
<reference evidence="3" key="1">
    <citation type="journal article" date="2019" name="Int. J. Syst. Evol. Microbiol.">
        <title>The Global Catalogue of Microorganisms (GCM) 10K type strain sequencing project: providing services to taxonomists for standard genome sequencing and annotation.</title>
        <authorList>
            <consortium name="The Broad Institute Genomics Platform"/>
            <consortium name="The Broad Institute Genome Sequencing Center for Infectious Disease"/>
            <person name="Wu L."/>
            <person name="Ma J."/>
        </authorList>
    </citation>
    <scope>NUCLEOTIDE SEQUENCE [LARGE SCALE GENOMIC DNA]</scope>
    <source>
        <strain evidence="3">JCM 18410</strain>
    </source>
</reference>
<dbReference type="RefSeq" id="WP_345670173.1">
    <property type="nucleotide sequence ID" value="NZ_BAABKC010000071.1"/>
</dbReference>